<feature type="transmembrane region" description="Helical" evidence="1">
    <location>
        <begin position="16"/>
        <end position="36"/>
    </location>
</feature>
<keyword evidence="1" id="KW-0812">Transmembrane</keyword>
<proteinExistence type="predicted"/>
<organism evidence="2 3">
    <name type="scientific">Blastochloris tepida</name>
    <dbReference type="NCBI Taxonomy" id="2233851"/>
    <lineage>
        <taxon>Bacteria</taxon>
        <taxon>Pseudomonadati</taxon>
        <taxon>Pseudomonadota</taxon>
        <taxon>Alphaproteobacteria</taxon>
        <taxon>Hyphomicrobiales</taxon>
        <taxon>Blastochloridaceae</taxon>
        <taxon>Blastochloris</taxon>
    </lineage>
</organism>
<keyword evidence="1" id="KW-1133">Transmembrane helix</keyword>
<dbReference type="KEGG" id="blag:BLTE_18090"/>
<dbReference type="AlphaFoldDB" id="A0A348G0P1"/>
<dbReference type="RefSeq" id="WP_126399506.1">
    <property type="nucleotide sequence ID" value="NZ_AP018907.1"/>
</dbReference>
<sequence length="73" mass="7805">MTTTLAKPGLLGRARFLAIAMSGAYLFLNALMLLTSPLTAGWPMWGVTALNVPPMVLAMVHLVIPLARRVQSA</sequence>
<evidence type="ECO:0000256" key="1">
    <source>
        <dbReference type="SAM" id="Phobius"/>
    </source>
</evidence>
<dbReference type="EMBL" id="AP018907">
    <property type="protein sequence ID" value="BBF93124.1"/>
    <property type="molecule type" value="Genomic_DNA"/>
</dbReference>
<gene>
    <name evidence="2" type="ORF">BLTE_18090</name>
</gene>
<dbReference type="Proteomes" id="UP000266934">
    <property type="component" value="Chromosome"/>
</dbReference>
<dbReference type="OrthoDB" id="7376211at2"/>
<reference evidence="2 3" key="1">
    <citation type="submission" date="2018-08" db="EMBL/GenBank/DDBJ databases">
        <title>Complete genome sequencing of Blastochloris tepida GI.</title>
        <authorList>
            <person name="Tsukatani Y."/>
            <person name="Mori H."/>
        </authorList>
    </citation>
    <scope>NUCLEOTIDE SEQUENCE [LARGE SCALE GENOMIC DNA]</scope>
    <source>
        <strain evidence="2 3">GI</strain>
    </source>
</reference>
<accession>A0A348G0P1</accession>
<evidence type="ECO:0000313" key="2">
    <source>
        <dbReference type="EMBL" id="BBF93124.1"/>
    </source>
</evidence>
<evidence type="ECO:0008006" key="4">
    <source>
        <dbReference type="Google" id="ProtNLM"/>
    </source>
</evidence>
<evidence type="ECO:0000313" key="3">
    <source>
        <dbReference type="Proteomes" id="UP000266934"/>
    </source>
</evidence>
<protein>
    <recommendedName>
        <fullName evidence="4">DUF2798 domain-containing protein</fullName>
    </recommendedName>
</protein>
<name>A0A348G0P1_9HYPH</name>
<keyword evidence="1" id="KW-0472">Membrane</keyword>
<feature type="transmembrane region" description="Helical" evidence="1">
    <location>
        <begin position="42"/>
        <end position="64"/>
    </location>
</feature>
<keyword evidence="3" id="KW-1185">Reference proteome</keyword>